<evidence type="ECO:0000256" key="7">
    <source>
        <dbReference type="ARBA" id="ARBA00023242"/>
    </source>
</evidence>
<organism evidence="10 11">
    <name type="scientific">Syphacia muris</name>
    <dbReference type="NCBI Taxonomy" id="451379"/>
    <lineage>
        <taxon>Eukaryota</taxon>
        <taxon>Metazoa</taxon>
        <taxon>Ecdysozoa</taxon>
        <taxon>Nematoda</taxon>
        <taxon>Chromadorea</taxon>
        <taxon>Rhabditida</taxon>
        <taxon>Spirurina</taxon>
        <taxon>Oxyuridomorpha</taxon>
        <taxon>Oxyuroidea</taxon>
        <taxon>Oxyuridae</taxon>
        <taxon>Syphacia</taxon>
    </lineage>
</organism>
<evidence type="ECO:0000313" key="10">
    <source>
        <dbReference type="Proteomes" id="UP000046393"/>
    </source>
</evidence>
<dbReference type="GO" id="GO:0008270">
    <property type="term" value="F:zinc ion binding"/>
    <property type="evidence" value="ECO:0007669"/>
    <property type="project" value="UniProtKB-KW"/>
</dbReference>
<dbReference type="CDD" id="cd00202">
    <property type="entry name" value="ZnF_GATA"/>
    <property type="match status" value="1"/>
</dbReference>
<dbReference type="PANTHER" id="PTHR10071">
    <property type="entry name" value="TRANSCRIPTION FACTOR GATA FAMILY MEMBER"/>
    <property type="match status" value="1"/>
</dbReference>
<dbReference type="InterPro" id="IPR039355">
    <property type="entry name" value="Transcription_factor_GATA"/>
</dbReference>
<dbReference type="GO" id="GO:0045165">
    <property type="term" value="P:cell fate commitment"/>
    <property type="evidence" value="ECO:0007669"/>
    <property type="project" value="TreeGrafter"/>
</dbReference>
<dbReference type="SMART" id="SM00401">
    <property type="entry name" value="ZnF_GATA"/>
    <property type="match status" value="1"/>
</dbReference>
<proteinExistence type="predicted"/>
<keyword evidence="3 8" id="KW-0863">Zinc-finger</keyword>
<dbReference type="PROSITE" id="PS50114">
    <property type="entry name" value="GATA_ZN_FINGER_2"/>
    <property type="match status" value="1"/>
</dbReference>
<evidence type="ECO:0000256" key="6">
    <source>
        <dbReference type="ARBA" id="ARBA00023163"/>
    </source>
</evidence>
<feature type="domain" description="GATA-type" evidence="9">
    <location>
        <begin position="57"/>
        <end position="111"/>
    </location>
</feature>
<dbReference type="InterPro" id="IPR013088">
    <property type="entry name" value="Znf_NHR/GATA"/>
</dbReference>
<evidence type="ECO:0000256" key="8">
    <source>
        <dbReference type="PROSITE-ProRule" id="PRU00094"/>
    </source>
</evidence>
<comment type="subcellular location">
    <subcellularLocation>
        <location evidence="1">Nucleus</location>
    </subcellularLocation>
</comment>
<dbReference type="PROSITE" id="PS00344">
    <property type="entry name" value="GATA_ZN_FINGER_1"/>
    <property type="match status" value="1"/>
</dbReference>
<dbReference type="PRINTS" id="PR00619">
    <property type="entry name" value="GATAZNFINGER"/>
</dbReference>
<dbReference type="WBParaSite" id="SMUV_0000513301-mRNA-1">
    <property type="protein sequence ID" value="SMUV_0000513301-mRNA-1"/>
    <property type="gene ID" value="SMUV_0000513301"/>
</dbReference>
<accession>A0A0N5AKU8</accession>
<name>A0A0N5AKU8_9BILA</name>
<dbReference type="Pfam" id="PF00320">
    <property type="entry name" value="GATA"/>
    <property type="match status" value="1"/>
</dbReference>
<evidence type="ECO:0000313" key="11">
    <source>
        <dbReference type="WBParaSite" id="SMUV_0000513301-mRNA-1"/>
    </source>
</evidence>
<evidence type="ECO:0000256" key="1">
    <source>
        <dbReference type="ARBA" id="ARBA00004123"/>
    </source>
</evidence>
<keyword evidence="2" id="KW-0479">Metal-binding</keyword>
<evidence type="ECO:0000256" key="3">
    <source>
        <dbReference type="ARBA" id="ARBA00022771"/>
    </source>
</evidence>
<dbReference type="AlphaFoldDB" id="A0A0N5AKU8"/>
<dbReference type="GO" id="GO:0045944">
    <property type="term" value="P:positive regulation of transcription by RNA polymerase II"/>
    <property type="evidence" value="ECO:0007669"/>
    <property type="project" value="TreeGrafter"/>
</dbReference>
<reference evidence="11" key="1">
    <citation type="submission" date="2017-02" db="UniProtKB">
        <authorList>
            <consortium name="WormBaseParasite"/>
        </authorList>
    </citation>
    <scope>IDENTIFICATION</scope>
</reference>
<evidence type="ECO:0000259" key="9">
    <source>
        <dbReference type="PROSITE" id="PS50114"/>
    </source>
</evidence>
<keyword evidence="10" id="KW-1185">Reference proteome</keyword>
<evidence type="ECO:0000256" key="5">
    <source>
        <dbReference type="ARBA" id="ARBA00023015"/>
    </source>
</evidence>
<dbReference type="GO" id="GO:0000122">
    <property type="term" value="P:negative regulation of transcription by RNA polymerase II"/>
    <property type="evidence" value="ECO:0007669"/>
    <property type="project" value="TreeGrafter"/>
</dbReference>
<dbReference type="PANTHER" id="PTHR10071:SF281">
    <property type="entry name" value="BOX A-BINDING FACTOR-RELATED"/>
    <property type="match status" value="1"/>
</dbReference>
<keyword evidence="7" id="KW-0539">Nucleus</keyword>
<dbReference type="Gene3D" id="3.30.50.10">
    <property type="entry name" value="Erythroid Transcription Factor GATA-1, subunit A"/>
    <property type="match status" value="1"/>
</dbReference>
<dbReference type="Proteomes" id="UP000046393">
    <property type="component" value="Unplaced"/>
</dbReference>
<dbReference type="GO" id="GO:0000978">
    <property type="term" value="F:RNA polymerase II cis-regulatory region sequence-specific DNA binding"/>
    <property type="evidence" value="ECO:0007669"/>
    <property type="project" value="TreeGrafter"/>
</dbReference>
<dbReference type="GO" id="GO:0005634">
    <property type="term" value="C:nucleus"/>
    <property type="evidence" value="ECO:0007669"/>
    <property type="project" value="UniProtKB-SubCell"/>
</dbReference>
<sequence>MQQPMYPTPFTPSAQNPSEHYQFASTSNAVFLPPNQSCQRKPNLNCFAEENLRRVKSHANSVCANCHVRETTLWRRRSDGLTECNACNLYFRKNGRLRPASYNKGIRRRARVKNKVKQQ</sequence>
<keyword evidence="6" id="KW-0804">Transcription</keyword>
<protein>
    <submittedName>
        <fullName evidence="11">GATA-type domain-containing protein</fullName>
    </submittedName>
</protein>
<dbReference type="InterPro" id="IPR000679">
    <property type="entry name" value="Znf_GATA"/>
</dbReference>
<dbReference type="GO" id="GO:0000981">
    <property type="term" value="F:DNA-binding transcription factor activity, RNA polymerase II-specific"/>
    <property type="evidence" value="ECO:0007669"/>
    <property type="project" value="TreeGrafter"/>
</dbReference>
<evidence type="ECO:0000256" key="4">
    <source>
        <dbReference type="ARBA" id="ARBA00022833"/>
    </source>
</evidence>
<dbReference type="SUPFAM" id="SSF57716">
    <property type="entry name" value="Glucocorticoid receptor-like (DNA-binding domain)"/>
    <property type="match status" value="1"/>
</dbReference>
<keyword evidence="4" id="KW-0862">Zinc</keyword>
<evidence type="ECO:0000256" key="2">
    <source>
        <dbReference type="ARBA" id="ARBA00022723"/>
    </source>
</evidence>
<keyword evidence="5" id="KW-0805">Transcription regulation</keyword>
<dbReference type="STRING" id="451379.A0A0N5AKU8"/>